<proteinExistence type="predicted"/>
<gene>
    <name evidence="1" type="ORF">HPB50_013413</name>
</gene>
<dbReference type="Proteomes" id="UP000821845">
    <property type="component" value="Chromosome 9"/>
</dbReference>
<dbReference type="EMBL" id="CM023489">
    <property type="protein sequence ID" value="KAH6922373.1"/>
    <property type="molecule type" value="Genomic_DNA"/>
</dbReference>
<name>A0ACB7RJ21_HYAAI</name>
<accession>A0ACB7RJ21</accession>
<comment type="caution">
    <text evidence="1">The sequence shown here is derived from an EMBL/GenBank/DDBJ whole genome shotgun (WGS) entry which is preliminary data.</text>
</comment>
<organism evidence="1 2">
    <name type="scientific">Hyalomma asiaticum</name>
    <name type="common">Tick</name>
    <dbReference type="NCBI Taxonomy" id="266040"/>
    <lineage>
        <taxon>Eukaryota</taxon>
        <taxon>Metazoa</taxon>
        <taxon>Ecdysozoa</taxon>
        <taxon>Arthropoda</taxon>
        <taxon>Chelicerata</taxon>
        <taxon>Arachnida</taxon>
        <taxon>Acari</taxon>
        <taxon>Parasitiformes</taxon>
        <taxon>Ixodida</taxon>
        <taxon>Ixodoidea</taxon>
        <taxon>Ixodidae</taxon>
        <taxon>Hyalomminae</taxon>
        <taxon>Hyalomma</taxon>
    </lineage>
</organism>
<sequence length="199" mass="22681">MDLKQPSGKGQRLIVTHIGSEDGFVDGCMDVFRGRKTGNYLEETDGNHFEGWFNDVVQELPAEEKLPATAWKKEEIQEWLTSKNITYGERMIKKQLLELVASVKSRILSYIIDNTAVKNGITVDNTDFKLSMVDAILREKIKQVMAKDWRKTIQHVMDLEAKFRLDTSGSKHIQPIIIQLDQDVTEDCKLSGIEPIDEA</sequence>
<protein>
    <submittedName>
        <fullName evidence="1">Uncharacterized protein</fullName>
    </submittedName>
</protein>
<keyword evidence="2" id="KW-1185">Reference proteome</keyword>
<evidence type="ECO:0000313" key="1">
    <source>
        <dbReference type="EMBL" id="KAH6922373.1"/>
    </source>
</evidence>
<evidence type="ECO:0000313" key="2">
    <source>
        <dbReference type="Proteomes" id="UP000821845"/>
    </source>
</evidence>
<reference evidence="1" key="1">
    <citation type="submission" date="2020-05" db="EMBL/GenBank/DDBJ databases">
        <title>Large-scale comparative analyses of tick genomes elucidate their genetic diversity and vector capacities.</title>
        <authorList>
            <person name="Jia N."/>
            <person name="Wang J."/>
            <person name="Shi W."/>
            <person name="Du L."/>
            <person name="Sun Y."/>
            <person name="Zhan W."/>
            <person name="Jiang J."/>
            <person name="Wang Q."/>
            <person name="Zhang B."/>
            <person name="Ji P."/>
            <person name="Sakyi L.B."/>
            <person name="Cui X."/>
            <person name="Yuan T."/>
            <person name="Jiang B."/>
            <person name="Yang W."/>
            <person name="Lam T.T.-Y."/>
            <person name="Chang Q."/>
            <person name="Ding S."/>
            <person name="Wang X."/>
            <person name="Zhu J."/>
            <person name="Ruan X."/>
            <person name="Zhao L."/>
            <person name="Wei J."/>
            <person name="Que T."/>
            <person name="Du C."/>
            <person name="Cheng J."/>
            <person name="Dai P."/>
            <person name="Han X."/>
            <person name="Huang E."/>
            <person name="Gao Y."/>
            <person name="Liu J."/>
            <person name="Shao H."/>
            <person name="Ye R."/>
            <person name="Li L."/>
            <person name="Wei W."/>
            <person name="Wang X."/>
            <person name="Wang C."/>
            <person name="Yang T."/>
            <person name="Huo Q."/>
            <person name="Li W."/>
            <person name="Guo W."/>
            <person name="Chen H."/>
            <person name="Zhou L."/>
            <person name="Ni X."/>
            <person name="Tian J."/>
            <person name="Zhou Y."/>
            <person name="Sheng Y."/>
            <person name="Liu T."/>
            <person name="Pan Y."/>
            <person name="Xia L."/>
            <person name="Li J."/>
            <person name="Zhao F."/>
            <person name="Cao W."/>
        </authorList>
    </citation>
    <scope>NUCLEOTIDE SEQUENCE</scope>
    <source>
        <strain evidence="1">Hyas-2018</strain>
    </source>
</reference>